<accession>A0A0H5R9D9</accession>
<protein>
    <submittedName>
        <fullName evidence="1">Uncharacterized protein</fullName>
    </submittedName>
</protein>
<organism evidence="1">
    <name type="scientific">Spongospora subterranea</name>
    <dbReference type="NCBI Taxonomy" id="70186"/>
    <lineage>
        <taxon>Eukaryota</taxon>
        <taxon>Sar</taxon>
        <taxon>Rhizaria</taxon>
        <taxon>Endomyxa</taxon>
        <taxon>Phytomyxea</taxon>
        <taxon>Plasmodiophorida</taxon>
        <taxon>Plasmodiophoridae</taxon>
        <taxon>Spongospora</taxon>
    </lineage>
</organism>
<reference evidence="1" key="1">
    <citation type="submission" date="2015-04" db="EMBL/GenBank/DDBJ databases">
        <title>The genome sequence of the plant pathogenic Rhizarian Plasmodiophora brassicae reveals insights in its biotrophic life cycle and the origin of chitin synthesis.</title>
        <authorList>
            <person name="Schwelm A."/>
            <person name="Fogelqvist J."/>
            <person name="Knaust A."/>
            <person name="Julke S."/>
            <person name="Lilja T."/>
            <person name="Dhandapani V."/>
            <person name="Bonilla-Rosso G."/>
            <person name="Karlsson M."/>
            <person name="Shevchenko A."/>
            <person name="Choi S.R."/>
            <person name="Kim H.G."/>
            <person name="Park J.Y."/>
            <person name="Lim Y.P."/>
            <person name="Ludwig-Muller J."/>
            <person name="Dixelius C."/>
        </authorList>
    </citation>
    <scope>NUCLEOTIDE SEQUENCE</scope>
    <source>
        <tissue evidence="1">Potato root galls</tissue>
    </source>
</reference>
<feature type="non-terminal residue" evidence="1">
    <location>
        <position position="1"/>
    </location>
</feature>
<proteinExistence type="predicted"/>
<dbReference type="AlphaFoldDB" id="A0A0H5R9D9"/>
<dbReference type="EMBL" id="HACM01010298">
    <property type="protein sequence ID" value="CRZ10740.1"/>
    <property type="molecule type" value="Transcribed_RNA"/>
</dbReference>
<evidence type="ECO:0000313" key="1">
    <source>
        <dbReference type="EMBL" id="CRZ10740.1"/>
    </source>
</evidence>
<sequence length="117" mass="12999">LEPAAVMEARESSDDSSNDQLILAMISDCDGEQMAMMCTQTALDSVFDEEDTTQRGGSQPGRALNFFPDWQARDARLHEQGFSATPIYPESVSRRRFRIVEAPEPSNLRSCISRSAP</sequence>
<name>A0A0H5R9D9_9EUKA</name>